<evidence type="ECO:0000313" key="3">
    <source>
        <dbReference type="Proteomes" id="UP000887572"/>
    </source>
</evidence>
<protein>
    <submittedName>
        <fullName evidence="4">Uncharacterized protein</fullName>
    </submittedName>
</protein>
<feature type="compositionally biased region" description="Acidic residues" evidence="1">
    <location>
        <begin position="200"/>
        <end position="209"/>
    </location>
</feature>
<keyword evidence="3" id="KW-1185">Reference proteome</keyword>
<feature type="compositionally biased region" description="Basic and acidic residues" evidence="1">
    <location>
        <begin position="183"/>
        <end position="199"/>
    </location>
</feature>
<organism evidence="3 4">
    <name type="scientific">Globodera rostochiensis</name>
    <name type="common">Golden nematode worm</name>
    <name type="synonym">Heterodera rostochiensis</name>
    <dbReference type="NCBI Taxonomy" id="31243"/>
    <lineage>
        <taxon>Eukaryota</taxon>
        <taxon>Metazoa</taxon>
        <taxon>Ecdysozoa</taxon>
        <taxon>Nematoda</taxon>
        <taxon>Chromadorea</taxon>
        <taxon>Rhabditida</taxon>
        <taxon>Tylenchina</taxon>
        <taxon>Tylenchomorpha</taxon>
        <taxon>Tylenchoidea</taxon>
        <taxon>Heteroderidae</taxon>
        <taxon>Heteroderinae</taxon>
        <taxon>Globodera</taxon>
    </lineage>
</organism>
<name>A0A914HDP5_GLORO</name>
<keyword evidence="2" id="KW-0732">Signal</keyword>
<feature type="region of interest" description="Disordered" evidence="1">
    <location>
        <begin position="181"/>
        <end position="209"/>
    </location>
</feature>
<dbReference type="WBParaSite" id="Gr19_v10_g16068.t1">
    <property type="protein sequence ID" value="Gr19_v10_g16068.t1"/>
    <property type="gene ID" value="Gr19_v10_g16068"/>
</dbReference>
<feature type="chain" id="PRO_5037456658" evidence="2">
    <location>
        <begin position="28"/>
        <end position="209"/>
    </location>
</feature>
<dbReference type="AlphaFoldDB" id="A0A914HDP5"/>
<dbReference type="Proteomes" id="UP000887572">
    <property type="component" value="Unplaced"/>
</dbReference>
<evidence type="ECO:0000256" key="2">
    <source>
        <dbReference type="SAM" id="SignalP"/>
    </source>
</evidence>
<feature type="signal peptide" evidence="2">
    <location>
        <begin position="1"/>
        <end position="27"/>
    </location>
</feature>
<accession>A0A914HDP5</accession>
<evidence type="ECO:0000313" key="4">
    <source>
        <dbReference type="WBParaSite" id="Gr19_v10_g16068.t1"/>
    </source>
</evidence>
<evidence type="ECO:0000256" key="1">
    <source>
        <dbReference type="SAM" id="MobiDB-lite"/>
    </source>
</evidence>
<proteinExistence type="predicted"/>
<reference evidence="4" key="1">
    <citation type="submission" date="2022-11" db="UniProtKB">
        <authorList>
            <consortium name="WormBaseParasite"/>
        </authorList>
    </citation>
    <scope>IDENTIFICATION</scope>
</reference>
<sequence length="209" mass="23439">MKRISLLFVLPIAEIILLIFILSTAEGATQTMRRANSAKCADGSRSQKACDKKNKHCPTNNSCRYLPSAGAHKWWCCSSKHNSRTCPNSGLKPRNQHCLLDRANRNDGKKKKALFCHENEMCFKAWWDIANGYGLCCKAYICHDGTEASGACGDQCRGTCQKFKKYKKGIIVRGKFVKKCCGKKKESENDAEDEKREEPFGGEEQSEAD</sequence>